<dbReference type="GO" id="GO:0005737">
    <property type="term" value="C:cytoplasm"/>
    <property type="evidence" value="ECO:0007669"/>
    <property type="project" value="TreeGrafter"/>
</dbReference>
<dbReference type="SUPFAM" id="SSF102886">
    <property type="entry name" value="Coproporphyrinogen III oxidase"/>
    <property type="match status" value="1"/>
</dbReference>
<dbReference type="EMBL" id="JAGTXO010000005">
    <property type="protein sequence ID" value="KAG8467651.1"/>
    <property type="molecule type" value="Genomic_DNA"/>
</dbReference>
<organism evidence="1 2">
    <name type="scientific">Diacronema lutheri</name>
    <name type="common">Unicellular marine alga</name>
    <name type="synonym">Monochrysis lutheri</name>
    <dbReference type="NCBI Taxonomy" id="2081491"/>
    <lineage>
        <taxon>Eukaryota</taxon>
        <taxon>Haptista</taxon>
        <taxon>Haptophyta</taxon>
        <taxon>Pavlovophyceae</taxon>
        <taxon>Pavlovales</taxon>
        <taxon>Pavlovaceae</taxon>
        <taxon>Diacronema</taxon>
    </lineage>
</organism>
<evidence type="ECO:0000313" key="1">
    <source>
        <dbReference type="EMBL" id="KAG8467651.1"/>
    </source>
</evidence>
<dbReference type="PANTHER" id="PTHR10755">
    <property type="entry name" value="COPROPORPHYRINOGEN III OXIDASE, MITOCHONDRIAL"/>
    <property type="match status" value="1"/>
</dbReference>
<dbReference type="InterPro" id="IPR001260">
    <property type="entry name" value="Coprogen_oxidase_aer"/>
</dbReference>
<dbReference type="OrthoDB" id="15318at2759"/>
<keyword evidence="2" id="KW-1185">Reference proteome</keyword>
<dbReference type="PRINTS" id="PR00073">
    <property type="entry name" value="COPRGNOXDASE"/>
</dbReference>
<dbReference type="GO" id="GO:0006782">
    <property type="term" value="P:protoporphyrinogen IX biosynthetic process"/>
    <property type="evidence" value="ECO:0007669"/>
    <property type="project" value="UniProtKB-UniPathway"/>
</dbReference>
<dbReference type="InterPro" id="IPR036406">
    <property type="entry name" value="Coprogen_oxidase_aer_sf"/>
</dbReference>
<dbReference type="AlphaFoldDB" id="A0A8J5XF32"/>
<evidence type="ECO:0008006" key="3">
    <source>
        <dbReference type="Google" id="ProtNLM"/>
    </source>
</evidence>
<comment type="caution">
    <text evidence="1">The sequence shown here is derived from an EMBL/GenBank/DDBJ whole genome shotgun (WGS) entry which is preliminary data.</text>
</comment>
<evidence type="ECO:0000313" key="2">
    <source>
        <dbReference type="Proteomes" id="UP000751190"/>
    </source>
</evidence>
<dbReference type="UniPathway" id="UPA00251">
    <property type="reaction ID" value="UER00322"/>
</dbReference>
<dbReference type="OMA" id="PLVAWKY"/>
<dbReference type="Proteomes" id="UP000751190">
    <property type="component" value="Unassembled WGS sequence"/>
</dbReference>
<dbReference type="Pfam" id="PF01218">
    <property type="entry name" value="Coprogen_oxidas"/>
    <property type="match status" value="1"/>
</dbReference>
<dbReference type="PANTHER" id="PTHR10755:SF3">
    <property type="entry name" value="COPROPORPHYRINOGEN OXIDASE"/>
    <property type="match status" value="1"/>
</dbReference>
<dbReference type="Gene3D" id="3.40.1500.10">
    <property type="entry name" value="Coproporphyrinogen III oxidase, aerobic"/>
    <property type="match status" value="1"/>
</dbReference>
<dbReference type="GO" id="GO:0004109">
    <property type="term" value="F:coproporphyrinogen oxidase activity"/>
    <property type="evidence" value="ECO:0007669"/>
    <property type="project" value="InterPro"/>
</dbReference>
<proteinExistence type="predicted"/>
<sequence length="281" mass="31094">MAARLTAADPAARWSRDEHERGVALVLEDGDVWEKGCASVTLIEDSVLSNARADAISGRTGIDGVVAGARYSAAALSFVLHARSPLVPTLRGDVRWFKVGAHEWYGGGLDLTPSYLFDDDCEHFHSRLRQLCESRGGGAESYRTMKAACDAYFWLPARAEHRGVGGIFYDDLAAPWAPDFSLALLDAALDPAGPYMPIVEIRRALAYTPAQREWQLTRRGRYVEFNLLYDRGVRFGLTPESVERVLVSSPPLTAWRFRAEPLPGTAEAELMAVLRTPREWA</sequence>
<gene>
    <name evidence="1" type="ORF">KFE25_006703</name>
</gene>
<accession>A0A8J5XF32</accession>
<reference evidence="1" key="1">
    <citation type="submission" date="2021-05" db="EMBL/GenBank/DDBJ databases">
        <title>The genome of the haptophyte Pavlova lutheri (Diacronema luteri, Pavlovales) - a model for lipid biosynthesis in eukaryotic algae.</title>
        <authorList>
            <person name="Hulatt C.J."/>
            <person name="Posewitz M.C."/>
        </authorList>
    </citation>
    <scope>NUCLEOTIDE SEQUENCE</scope>
    <source>
        <strain evidence="1">NIVA-4/92</strain>
    </source>
</reference>
<name>A0A8J5XF32_DIALT</name>
<protein>
    <recommendedName>
        <fullName evidence="3">Coproporphyrinogen oxidase</fullName>
    </recommendedName>
</protein>